<gene>
    <name evidence="4" type="ORF">NP233_g9496</name>
</gene>
<feature type="transmembrane region" description="Helical" evidence="2">
    <location>
        <begin position="98"/>
        <end position="116"/>
    </location>
</feature>
<evidence type="ECO:0000313" key="4">
    <source>
        <dbReference type="EMBL" id="KAJ3562554.1"/>
    </source>
</evidence>
<comment type="caution">
    <text evidence="4">The sequence shown here is derived from an EMBL/GenBank/DDBJ whole genome shotgun (WGS) entry which is preliminary data.</text>
</comment>
<evidence type="ECO:0000256" key="1">
    <source>
        <dbReference type="SAM" id="MobiDB-lite"/>
    </source>
</evidence>
<organism evidence="4 5">
    <name type="scientific">Leucocoprinus birnbaumii</name>
    <dbReference type="NCBI Taxonomy" id="56174"/>
    <lineage>
        <taxon>Eukaryota</taxon>
        <taxon>Fungi</taxon>
        <taxon>Dikarya</taxon>
        <taxon>Basidiomycota</taxon>
        <taxon>Agaricomycotina</taxon>
        <taxon>Agaricomycetes</taxon>
        <taxon>Agaricomycetidae</taxon>
        <taxon>Agaricales</taxon>
        <taxon>Agaricineae</taxon>
        <taxon>Agaricaceae</taxon>
        <taxon>Leucocoprinus</taxon>
    </lineage>
</organism>
<keyword evidence="5" id="KW-1185">Reference proteome</keyword>
<dbReference type="PANTHER" id="PTHR40465">
    <property type="entry name" value="CHROMOSOME 1, WHOLE GENOME SHOTGUN SEQUENCE"/>
    <property type="match status" value="1"/>
</dbReference>
<feature type="compositionally biased region" description="Polar residues" evidence="1">
    <location>
        <begin position="304"/>
        <end position="317"/>
    </location>
</feature>
<accession>A0AAD5VMM2</accession>
<feature type="domain" description="DUF6534" evidence="3">
    <location>
        <begin position="172"/>
        <end position="270"/>
    </location>
</feature>
<dbReference type="Pfam" id="PF20152">
    <property type="entry name" value="DUF6534"/>
    <property type="match status" value="1"/>
</dbReference>
<feature type="region of interest" description="Disordered" evidence="1">
    <location>
        <begin position="299"/>
        <end position="346"/>
    </location>
</feature>
<feature type="transmembrane region" description="Helical" evidence="2">
    <location>
        <begin position="208"/>
        <end position="235"/>
    </location>
</feature>
<evidence type="ECO:0000256" key="2">
    <source>
        <dbReference type="SAM" id="Phobius"/>
    </source>
</evidence>
<dbReference type="Proteomes" id="UP001213000">
    <property type="component" value="Unassembled WGS sequence"/>
</dbReference>
<reference evidence="4" key="1">
    <citation type="submission" date="2022-07" db="EMBL/GenBank/DDBJ databases">
        <title>Genome Sequence of Leucocoprinus birnbaumii.</title>
        <authorList>
            <person name="Buettner E."/>
        </authorList>
    </citation>
    <scope>NUCLEOTIDE SEQUENCE</scope>
    <source>
        <strain evidence="4">VT141</strain>
    </source>
</reference>
<evidence type="ECO:0000313" key="5">
    <source>
        <dbReference type="Proteomes" id="UP001213000"/>
    </source>
</evidence>
<evidence type="ECO:0000259" key="3">
    <source>
        <dbReference type="Pfam" id="PF20152"/>
    </source>
</evidence>
<feature type="transmembrane region" description="Helical" evidence="2">
    <location>
        <begin position="123"/>
        <end position="145"/>
    </location>
</feature>
<keyword evidence="2" id="KW-0812">Transmembrane</keyword>
<protein>
    <recommendedName>
        <fullName evidence="3">DUF6534 domain-containing protein</fullName>
    </recommendedName>
</protein>
<feature type="compositionally biased region" description="Basic and acidic residues" evidence="1">
    <location>
        <begin position="319"/>
        <end position="335"/>
    </location>
</feature>
<name>A0AAD5VMM2_9AGAR</name>
<dbReference type="AlphaFoldDB" id="A0AAD5VMM2"/>
<keyword evidence="2" id="KW-0472">Membrane</keyword>
<feature type="transmembrane region" description="Helical" evidence="2">
    <location>
        <begin position="16"/>
        <end position="37"/>
    </location>
</feature>
<dbReference type="InterPro" id="IPR045339">
    <property type="entry name" value="DUF6534"/>
</dbReference>
<feature type="transmembrane region" description="Helical" evidence="2">
    <location>
        <begin position="49"/>
        <end position="78"/>
    </location>
</feature>
<proteinExistence type="predicted"/>
<keyword evidence="2" id="KW-1133">Transmembrane helix</keyword>
<dbReference type="EMBL" id="JANIEX010000855">
    <property type="protein sequence ID" value="KAJ3562554.1"/>
    <property type="molecule type" value="Genomic_DNA"/>
</dbReference>
<sequence>MPGSAPHDSLLKTGPVLVGIVVNWWLWGALVMQYVMYLNSSQAKHDHRLLRGFVYFLFVLDAAQSILAMVDAFHWFVYNFGDTGALSDLSMAGIDGPVLDGFIALMVQLVYCWRIWVLSGRKAVLPAIIALLGVISCVGGAIRGIQGMTVKVASRLGGPLSFAVILWNAAGAAADVLIALSMSYLLLKFSSRSSRRGLLRKVRLIIVFTLETNILTTLVSVNIALLAVFNLIVVFTKPLGPKFTSLNLMTGYPLAKLYSNCFMVLLNQRVYNSGSVYTDGTTIEATSMTVFQAKELRSEGDKTLQGSSSKGLESQATEVRVEVTIDREDERSLDHKHSRGPYGADI</sequence>
<feature type="transmembrane region" description="Helical" evidence="2">
    <location>
        <begin position="165"/>
        <end position="187"/>
    </location>
</feature>
<dbReference type="PANTHER" id="PTHR40465:SF1">
    <property type="entry name" value="DUF6534 DOMAIN-CONTAINING PROTEIN"/>
    <property type="match status" value="1"/>
</dbReference>